<dbReference type="AlphaFoldDB" id="A0AAN7BEK9"/>
<organism evidence="1 2">
    <name type="scientific">Podospora fimiseda</name>
    <dbReference type="NCBI Taxonomy" id="252190"/>
    <lineage>
        <taxon>Eukaryota</taxon>
        <taxon>Fungi</taxon>
        <taxon>Dikarya</taxon>
        <taxon>Ascomycota</taxon>
        <taxon>Pezizomycotina</taxon>
        <taxon>Sordariomycetes</taxon>
        <taxon>Sordariomycetidae</taxon>
        <taxon>Sordariales</taxon>
        <taxon>Podosporaceae</taxon>
        <taxon>Podospora</taxon>
    </lineage>
</organism>
<evidence type="ECO:0000313" key="2">
    <source>
        <dbReference type="Proteomes" id="UP001301958"/>
    </source>
</evidence>
<keyword evidence="2" id="KW-1185">Reference proteome</keyword>
<evidence type="ECO:0000313" key="1">
    <source>
        <dbReference type="EMBL" id="KAK4220492.1"/>
    </source>
</evidence>
<dbReference type="EMBL" id="MU865759">
    <property type="protein sequence ID" value="KAK4220492.1"/>
    <property type="molecule type" value="Genomic_DNA"/>
</dbReference>
<dbReference type="Proteomes" id="UP001301958">
    <property type="component" value="Unassembled WGS sequence"/>
</dbReference>
<gene>
    <name evidence="1" type="ORF">QBC38DRAFT_494197</name>
</gene>
<accession>A0AAN7BEK9</accession>
<evidence type="ECO:0008006" key="3">
    <source>
        <dbReference type="Google" id="ProtNLM"/>
    </source>
</evidence>
<reference evidence="1" key="1">
    <citation type="journal article" date="2023" name="Mol. Phylogenet. Evol.">
        <title>Genome-scale phylogeny and comparative genomics of the fungal order Sordariales.</title>
        <authorList>
            <person name="Hensen N."/>
            <person name="Bonometti L."/>
            <person name="Westerberg I."/>
            <person name="Brannstrom I.O."/>
            <person name="Guillou S."/>
            <person name="Cros-Aarteil S."/>
            <person name="Calhoun S."/>
            <person name="Haridas S."/>
            <person name="Kuo A."/>
            <person name="Mondo S."/>
            <person name="Pangilinan J."/>
            <person name="Riley R."/>
            <person name="LaButti K."/>
            <person name="Andreopoulos B."/>
            <person name="Lipzen A."/>
            <person name="Chen C."/>
            <person name="Yan M."/>
            <person name="Daum C."/>
            <person name="Ng V."/>
            <person name="Clum A."/>
            <person name="Steindorff A."/>
            <person name="Ohm R.A."/>
            <person name="Martin F."/>
            <person name="Silar P."/>
            <person name="Natvig D.O."/>
            <person name="Lalanne C."/>
            <person name="Gautier V."/>
            <person name="Ament-Velasquez S.L."/>
            <person name="Kruys A."/>
            <person name="Hutchinson M.I."/>
            <person name="Powell A.J."/>
            <person name="Barry K."/>
            <person name="Miller A.N."/>
            <person name="Grigoriev I.V."/>
            <person name="Debuchy R."/>
            <person name="Gladieux P."/>
            <person name="Hiltunen Thoren M."/>
            <person name="Johannesson H."/>
        </authorList>
    </citation>
    <scope>NUCLEOTIDE SEQUENCE</scope>
    <source>
        <strain evidence="1">CBS 990.96</strain>
    </source>
</reference>
<proteinExistence type="predicted"/>
<protein>
    <recommendedName>
        <fullName evidence="3">F-box domain-containing protein</fullName>
    </recommendedName>
</protein>
<comment type="caution">
    <text evidence="1">The sequence shown here is derived from an EMBL/GenBank/DDBJ whole genome shotgun (WGS) entry which is preliminary data.</text>
</comment>
<name>A0AAN7BEK9_9PEZI</name>
<reference evidence="1" key="2">
    <citation type="submission" date="2023-05" db="EMBL/GenBank/DDBJ databases">
        <authorList>
            <consortium name="Lawrence Berkeley National Laboratory"/>
            <person name="Steindorff A."/>
            <person name="Hensen N."/>
            <person name="Bonometti L."/>
            <person name="Westerberg I."/>
            <person name="Brannstrom I.O."/>
            <person name="Guillou S."/>
            <person name="Cros-Aarteil S."/>
            <person name="Calhoun S."/>
            <person name="Haridas S."/>
            <person name="Kuo A."/>
            <person name="Mondo S."/>
            <person name="Pangilinan J."/>
            <person name="Riley R."/>
            <person name="Labutti K."/>
            <person name="Andreopoulos B."/>
            <person name="Lipzen A."/>
            <person name="Chen C."/>
            <person name="Yanf M."/>
            <person name="Daum C."/>
            <person name="Ng V."/>
            <person name="Clum A."/>
            <person name="Ohm R."/>
            <person name="Martin F."/>
            <person name="Silar P."/>
            <person name="Natvig D."/>
            <person name="Lalanne C."/>
            <person name="Gautier V."/>
            <person name="Ament-Velasquez S.L."/>
            <person name="Kruys A."/>
            <person name="Hutchinson M.I."/>
            <person name="Powell A.J."/>
            <person name="Barry K."/>
            <person name="Miller A.N."/>
            <person name="Grigoriev I.V."/>
            <person name="Debuchy R."/>
            <person name="Gladieux P."/>
            <person name="Thoren M.H."/>
            <person name="Johannesson H."/>
        </authorList>
    </citation>
    <scope>NUCLEOTIDE SEQUENCE</scope>
    <source>
        <strain evidence="1">CBS 990.96</strain>
    </source>
</reference>
<sequence length="525" mass="60740">MSINHHITSHLDKLPLELIEPVISQLTFRDAIALTHQIKEGDHLWNAFSISPVWKDIWPMLVTNRDDFDTLASLNITVNGRVLDLTGGALDGRPATFYRHVAKEQTRLMEHNVDFNKTFGPHFNGFNFLEYTTLTASRTLREIIHTIDPHILSFVSRELPLDLVTQLVPWLSKDSPLEDELRDRFLVNLLSTCLCNSYSPERRVNWNYWGQMSTHLRNDQTDFDADDWARMCRERHPTRPSAHWSIPETKAFVAAYSEIQKKVNAAKADQLRYMGELYGRHHTRLKMPLAPQTPRENPTHILQQLVVTAKYVEGIIDLTKSQAVSRSVKKHLNKTQGVCRFVYPHTCLIPYDWCLRLWIKVVEGMEDDVMTRSPEHVKRNIEVAKKGIDTFYIPDKKEMGISRLVSLPIDSKKVYEGLPRTKIRQGDGEPGFAIHHGLARDVGGVTQVFLPINSEEIEWLVAFLEVVEWIESEYPEITAEIKAIVVEPDEDVKKWISEKRDKRGTGKRTKQERIRAEQERLLAMW</sequence>